<comment type="caution">
    <text evidence="2">The sequence shown here is derived from an EMBL/GenBank/DDBJ whole genome shotgun (WGS) entry which is preliminary data.</text>
</comment>
<feature type="region of interest" description="Disordered" evidence="1">
    <location>
        <begin position="104"/>
        <end position="155"/>
    </location>
</feature>
<evidence type="ECO:0000256" key="1">
    <source>
        <dbReference type="SAM" id="MobiDB-lite"/>
    </source>
</evidence>
<feature type="region of interest" description="Disordered" evidence="1">
    <location>
        <begin position="1"/>
        <end position="22"/>
    </location>
</feature>
<reference evidence="2" key="1">
    <citation type="submission" date="2023-05" db="EMBL/GenBank/DDBJ databases">
        <title>Whole genome sequence of Commensalibacter sp.</title>
        <authorList>
            <person name="Charoenyingcharoen P."/>
            <person name="Yukphan P."/>
        </authorList>
    </citation>
    <scope>NUCLEOTIDE SEQUENCE</scope>
    <source>
        <strain evidence="2">TBRC 10068</strain>
    </source>
</reference>
<accession>A0ABT6Q4J6</accession>
<evidence type="ECO:0000313" key="2">
    <source>
        <dbReference type="EMBL" id="MDI2111719.1"/>
    </source>
</evidence>
<name>A0ABT6Q4J6_9PROT</name>
<evidence type="ECO:0000313" key="3">
    <source>
        <dbReference type="Proteomes" id="UP001431775"/>
    </source>
</evidence>
<keyword evidence="3" id="KW-1185">Reference proteome</keyword>
<proteinExistence type="predicted"/>
<dbReference type="RefSeq" id="WP_281461411.1">
    <property type="nucleotide sequence ID" value="NZ_JASBAN010000001.1"/>
</dbReference>
<organism evidence="2 3">
    <name type="scientific">Commensalibacter nepenthis</name>
    <dbReference type="NCBI Taxonomy" id="3043872"/>
    <lineage>
        <taxon>Bacteria</taxon>
        <taxon>Pseudomonadati</taxon>
        <taxon>Pseudomonadota</taxon>
        <taxon>Alphaproteobacteria</taxon>
        <taxon>Acetobacterales</taxon>
        <taxon>Acetobacteraceae</taxon>
    </lineage>
</organism>
<gene>
    <name evidence="2" type="ORF">QJV33_00180</name>
</gene>
<feature type="compositionally biased region" description="Low complexity" evidence="1">
    <location>
        <begin position="105"/>
        <end position="140"/>
    </location>
</feature>
<protein>
    <submittedName>
        <fullName evidence="2">Uncharacterized protein</fullName>
    </submittedName>
</protein>
<feature type="compositionally biased region" description="Basic and acidic residues" evidence="1">
    <location>
        <begin position="141"/>
        <end position="155"/>
    </location>
</feature>
<sequence length="155" mass="17725">MHQKSDLALADGVAKSQKEKGLKDSSLQIYYGEKEDKAKTYFYSQAKEEEQIKQRIEAKSERVAVEGTVKDLNSIAMSYAQKNIKDPAEMGKFIAHFGNVLETFQQQRTPQQQQQQKTQQPEQQAKEQTQVQTQTKAKATPTKEAKQQQQGDMER</sequence>
<dbReference type="Proteomes" id="UP001431775">
    <property type="component" value="Unassembled WGS sequence"/>
</dbReference>
<dbReference type="EMBL" id="JASBAN010000001">
    <property type="protein sequence ID" value="MDI2111719.1"/>
    <property type="molecule type" value="Genomic_DNA"/>
</dbReference>